<feature type="transmembrane region" description="Helical" evidence="6">
    <location>
        <begin position="330"/>
        <end position="350"/>
    </location>
</feature>
<proteinExistence type="predicted"/>
<evidence type="ECO:0000256" key="1">
    <source>
        <dbReference type="ARBA" id="ARBA00004651"/>
    </source>
</evidence>
<dbReference type="InterPro" id="IPR002797">
    <property type="entry name" value="Polysacc_synth"/>
</dbReference>
<dbReference type="PANTHER" id="PTHR30250">
    <property type="entry name" value="PST FAMILY PREDICTED COLANIC ACID TRANSPORTER"/>
    <property type="match status" value="1"/>
</dbReference>
<dbReference type="AlphaFoldDB" id="C9LPN4"/>
<feature type="transmembrane region" description="Helical" evidence="6">
    <location>
        <begin position="296"/>
        <end position="318"/>
    </location>
</feature>
<gene>
    <name evidence="7" type="ORF">GCWU000321_01514</name>
</gene>
<dbReference type="STRING" id="592028.GCWU000321_01514"/>
<feature type="transmembrane region" description="Helical" evidence="6">
    <location>
        <begin position="390"/>
        <end position="409"/>
    </location>
</feature>
<keyword evidence="2" id="KW-1003">Cell membrane</keyword>
<sequence length="416" mass="46713">MRLKEIGRLWENIFSMVTLRGMEYILSFLLVPYLLRTLGPANYGAIAFMQGIAAYYNLFIDFGFNLTAPRKLARSPVEGIPRIFSIFMWSKVLLLVIVTVAFGILLWGADRIGIISLNPYLFAAIYTAVIGNVLFPVWFFQGIQEMRYITTINLLGRFFCILGIFTLVNTEADFVLAAFLQSCTPCIAGFLSLILISRRYRGAWRCPAFQEIRSAVKEAKQIFISNLAISLYTNTDIIVLGILTNDTVVGYYSGADKLLNCIKRGVSAVNDAVYPYISQTLTVDRNQAIRFLRKQMMVYVAGGIVGGMILLFGAPLFIPWLLGSKYVASILPLQIMSFVPLMVALSNIFGYETMLPFGMEKIYSRILVLASFVNLVIIGPFVWIYQESGVSMAMFITETFITIVQGYVLHKRGILL</sequence>
<feature type="transmembrane region" description="Helical" evidence="6">
    <location>
        <begin position="174"/>
        <end position="196"/>
    </location>
</feature>
<dbReference type="PANTHER" id="PTHR30250:SF11">
    <property type="entry name" value="O-ANTIGEN TRANSPORTER-RELATED"/>
    <property type="match status" value="1"/>
</dbReference>
<dbReference type="EMBL" id="ACIM02000001">
    <property type="protein sequence ID" value="EEW97520.1"/>
    <property type="molecule type" value="Genomic_DNA"/>
</dbReference>
<reference evidence="7" key="1">
    <citation type="submission" date="2009-09" db="EMBL/GenBank/DDBJ databases">
        <authorList>
            <person name="Weinstock G."/>
            <person name="Sodergren E."/>
            <person name="Clifton S."/>
            <person name="Fulton L."/>
            <person name="Fulton B."/>
            <person name="Courtney L."/>
            <person name="Fronick C."/>
            <person name="Harrison M."/>
            <person name="Strong C."/>
            <person name="Farmer C."/>
            <person name="Delahaunty K."/>
            <person name="Markovic C."/>
            <person name="Hall O."/>
            <person name="Minx P."/>
            <person name="Tomlinson C."/>
            <person name="Mitreva M."/>
            <person name="Nelson J."/>
            <person name="Hou S."/>
            <person name="Wollam A."/>
            <person name="Pepin K.H."/>
            <person name="Johnson M."/>
            <person name="Bhonagiri V."/>
            <person name="Nash W.E."/>
            <person name="Warren W."/>
            <person name="Chinwalla A."/>
            <person name="Mardis E.R."/>
            <person name="Wilson R.K."/>
        </authorList>
    </citation>
    <scope>NUCLEOTIDE SEQUENCE [LARGE SCALE GENOMIC DNA]</scope>
    <source>
        <strain evidence="7">DSM 15470</strain>
    </source>
</reference>
<feature type="transmembrane region" description="Helical" evidence="6">
    <location>
        <begin position="152"/>
        <end position="168"/>
    </location>
</feature>
<comment type="caution">
    <text evidence="7">The sequence shown here is derived from an EMBL/GenBank/DDBJ whole genome shotgun (WGS) entry which is preliminary data.</text>
</comment>
<keyword evidence="3 6" id="KW-0812">Transmembrane</keyword>
<dbReference type="HOGENOM" id="CLU_022017_0_2_9"/>
<feature type="transmembrane region" description="Helical" evidence="6">
    <location>
        <begin position="83"/>
        <end position="108"/>
    </location>
</feature>
<evidence type="ECO:0000313" key="8">
    <source>
        <dbReference type="Proteomes" id="UP000004736"/>
    </source>
</evidence>
<evidence type="ECO:0000256" key="4">
    <source>
        <dbReference type="ARBA" id="ARBA00022989"/>
    </source>
</evidence>
<keyword evidence="4 6" id="KW-1133">Transmembrane helix</keyword>
<keyword evidence="8" id="KW-1185">Reference proteome</keyword>
<dbReference type="Proteomes" id="UP000004736">
    <property type="component" value="Unassembled WGS sequence"/>
</dbReference>
<feature type="transmembrane region" description="Helical" evidence="6">
    <location>
        <begin position="41"/>
        <end position="62"/>
    </location>
</feature>
<evidence type="ECO:0000256" key="3">
    <source>
        <dbReference type="ARBA" id="ARBA00022692"/>
    </source>
</evidence>
<evidence type="ECO:0000256" key="6">
    <source>
        <dbReference type="SAM" id="Phobius"/>
    </source>
</evidence>
<feature type="transmembrane region" description="Helical" evidence="6">
    <location>
        <begin position="120"/>
        <end position="140"/>
    </location>
</feature>
<dbReference type="eggNOG" id="COG2244">
    <property type="taxonomic scope" value="Bacteria"/>
</dbReference>
<dbReference type="RefSeq" id="WP_007070452.1">
    <property type="nucleotide sequence ID" value="NZ_GG698602.1"/>
</dbReference>
<name>C9LPN4_9FIRM</name>
<dbReference type="InterPro" id="IPR050833">
    <property type="entry name" value="Poly_Biosynth_Transport"/>
</dbReference>
<evidence type="ECO:0000313" key="7">
    <source>
        <dbReference type="EMBL" id="EEW97520.1"/>
    </source>
</evidence>
<organism evidence="7 8">
    <name type="scientific">Dialister invisus DSM 15470</name>
    <dbReference type="NCBI Taxonomy" id="592028"/>
    <lineage>
        <taxon>Bacteria</taxon>
        <taxon>Bacillati</taxon>
        <taxon>Bacillota</taxon>
        <taxon>Negativicutes</taxon>
        <taxon>Veillonellales</taxon>
        <taxon>Veillonellaceae</taxon>
        <taxon>Dialister</taxon>
    </lineage>
</organism>
<comment type="subcellular location">
    <subcellularLocation>
        <location evidence="1">Cell membrane</location>
        <topology evidence="1">Multi-pass membrane protein</topology>
    </subcellularLocation>
</comment>
<feature type="transmembrane region" description="Helical" evidence="6">
    <location>
        <begin position="362"/>
        <end position="384"/>
    </location>
</feature>
<feature type="transmembrane region" description="Helical" evidence="6">
    <location>
        <begin position="12"/>
        <end position="35"/>
    </location>
</feature>
<evidence type="ECO:0000256" key="2">
    <source>
        <dbReference type="ARBA" id="ARBA00022475"/>
    </source>
</evidence>
<accession>C9LPN4</accession>
<dbReference type="GO" id="GO:0005886">
    <property type="term" value="C:plasma membrane"/>
    <property type="evidence" value="ECO:0007669"/>
    <property type="project" value="UniProtKB-SubCell"/>
</dbReference>
<keyword evidence="5 6" id="KW-0472">Membrane</keyword>
<dbReference type="GeneID" id="78278079"/>
<dbReference type="OrthoDB" id="9815702at2"/>
<dbReference type="Pfam" id="PF01943">
    <property type="entry name" value="Polysacc_synt"/>
    <property type="match status" value="1"/>
</dbReference>
<protein>
    <submittedName>
        <fullName evidence="7">Polysaccharide biosynthesis protein</fullName>
    </submittedName>
</protein>
<evidence type="ECO:0000256" key="5">
    <source>
        <dbReference type="ARBA" id="ARBA00023136"/>
    </source>
</evidence>
<dbReference type="CDD" id="cd13128">
    <property type="entry name" value="MATE_Wzx_like"/>
    <property type="match status" value="1"/>
</dbReference>